<dbReference type="GO" id="GO:0005829">
    <property type="term" value="C:cytosol"/>
    <property type="evidence" value="ECO:0007669"/>
    <property type="project" value="TreeGrafter"/>
</dbReference>
<dbReference type="Pfam" id="PF11799">
    <property type="entry name" value="IMS_C"/>
    <property type="match status" value="1"/>
</dbReference>
<dbReference type="EMBL" id="LYDR01000039">
    <property type="protein sequence ID" value="ODA34914.1"/>
    <property type="molecule type" value="Genomic_DNA"/>
</dbReference>
<name>A0A1C3ENV9_9PLAN</name>
<protein>
    <submittedName>
        <fullName evidence="3">Type VI secretion protein ImpB</fullName>
    </submittedName>
</protein>
<dbReference type="InterPro" id="IPR050116">
    <property type="entry name" value="DNA_polymerase-Y"/>
</dbReference>
<dbReference type="RefSeq" id="WP_068846440.1">
    <property type="nucleotide sequence ID" value="NZ_LYDR01000039.1"/>
</dbReference>
<dbReference type="InterPro" id="IPR043128">
    <property type="entry name" value="Rev_trsase/Diguanyl_cyclase"/>
</dbReference>
<keyword evidence="4" id="KW-1185">Reference proteome</keyword>
<dbReference type="PANTHER" id="PTHR11076:SF33">
    <property type="entry name" value="DNA POLYMERASE KAPPA"/>
    <property type="match status" value="1"/>
</dbReference>
<dbReference type="SUPFAM" id="SSF56672">
    <property type="entry name" value="DNA/RNA polymerases"/>
    <property type="match status" value="1"/>
</dbReference>
<reference evidence="3 4" key="1">
    <citation type="submission" date="2016-05" db="EMBL/GenBank/DDBJ databases">
        <title>Genomic and physiological characterization of Planctopirus sp. isolated from fresh water lake.</title>
        <authorList>
            <person name="Subhash Y."/>
            <person name="Ramana C."/>
        </authorList>
    </citation>
    <scope>NUCLEOTIDE SEQUENCE [LARGE SCALE GENOMIC DNA]</scope>
    <source>
        <strain evidence="3 4">JC280</strain>
    </source>
</reference>
<dbReference type="GO" id="GO:0042276">
    <property type="term" value="P:error-prone translesion synthesis"/>
    <property type="evidence" value="ECO:0007669"/>
    <property type="project" value="TreeGrafter"/>
</dbReference>
<sequence>MNWLMTDMDSFFASVEQHLRPELRGLPVGIVPVESDYTSLIAASYEAKRHGAKTGTKVRDAREICPGLVLIKARPATYVEVHRAILRSIDKIAPVEKVYSIDEWTIRLTAEYKHPDEAYRLALRLKQQLAHDFSPFLTCSIGIAPSRLLAKIACGLEKPDGLTILSAADLPGRLEHLPLSKLTGIGKGMLARLELHNIRSVRDLWNISRDEAIRIWGSVTGARWWAGFHGEDEPEQLTRRRIMSHGNVLDPAFRTEAGAHGILQRLVCKLGQRLRQSGYIANALHLRVKDTRSRETRLEVGLPGVDDTHTLMRAFEDLWQTRKPGSAPPRQVEVSVSGLVLATQISRPLFDEVQKRQRVSQAMDRINLQWGPSKVYVGSVHNYRQHMENKIAFGRIPRETD</sequence>
<gene>
    <name evidence="3" type="ORF">A6X21_04530</name>
</gene>
<feature type="domain" description="UmuC" evidence="2">
    <location>
        <begin position="3"/>
        <end position="186"/>
    </location>
</feature>
<proteinExistence type="inferred from homology"/>
<dbReference type="STRING" id="1841610.A6X21_04530"/>
<dbReference type="Proteomes" id="UP000094828">
    <property type="component" value="Unassembled WGS sequence"/>
</dbReference>
<dbReference type="GO" id="GO:0009432">
    <property type="term" value="P:SOS response"/>
    <property type="evidence" value="ECO:0007669"/>
    <property type="project" value="TreeGrafter"/>
</dbReference>
<dbReference type="InterPro" id="IPR001126">
    <property type="entry name" value="UmuC"/>
</dbReference>
<dbReference type="GO" id="GO:0006281">
    <property type="term" value="P:DNA repair"/>
    <property type="evidence" value="ECO:0007669"/>
    <property type="project" value="InterPro"/>
</dbReference>
<dbReference type="InterPro" id="IPR017961">
    <property type="entry name" value="DNA_pol_Y-fam_little_finger"/>
</dbReference>
<dbReference type="InterPro" id="IPR043502">
    <property type="entry name" value="DNA/RNA_pol_sf"/>
</dbReference>
<dbReference type="Gene3D" id="3.30.1490.100">
    <property type="entry name" value="DNA polymerase, Y-family, little finger domain"/>
    <property type="match status" value="1"/>
</dbReference>
<dbReference type="GO" id="GO:0003684">
    <property type="term" value="F:damaged DNA binding"/>
    <property type="evidence" value="ECO:0007669"/>
    <property type="project" value="InterPro"/>
</dbReference>
<dbReference type="PANTHER" id="PTHR11076">
    <property type="entry name" value="DNA REPAIR POLYMERASE UMUC / TRANSFERASE FAMILY MEMBER"/>
    <property type="match status" value="1"/>
</dbReference>
<dbReference type="OrthoDB" id="9808813at2"/>
<organism evidence="3 4">
    <name type="scientific">Planctopirus hydrillae</name>
    <dbReference type="NCBI Taxonomy" id="1841610"/>
    <lineage>
        <taxon>Bacteria</taxon>
        <taxon>Pseudomonadati</taxon>
        <taxon>Planctomycetota</taxon>
        <taxon>Planctomycetia</taxon>
        <taxon>Planctomycetales</taxon>
        <taxon>Planctomycetaceae</taxon>
        <taxon>Planctopirus</taxon>
    </lineage>
</organism>
<dbReference type="PROSITE" id="PS50173">
    <property type="entry name" value="UMUC"/>
    <property type="match status" value="1"/>
</dbReference>
<dbReference type="Pfam" id="PF00817">
    <property type="entry name" value="IMS"/>
    <property type="match status" value="1"/>
</dbReference>
<evidence type="ECO:0000256" key="1">
    <source>
        <dbReference type="ARBA" id="ARBA00010945"/>
    </source>
</evidence>
<dbReference type="CDD" id="cd00424">
    <property type="entry name" value="PolY"/>
    <property type="match status" value="1"/>
</dbReference>
<comment type="caution">
    <text evidence="3">The sequence shown here is derived from an EMBL/GenBank/DDBJ whole genome shotgun (WGS) entry which is preliminary data.</text>
</comment>
<evidence type="ECO:0000313" key="4">
    <source>
        <dbReference type="Proteomes" id="UP000094828"/>
    </source>
</evidence>
<dbReference type="GO" id="GO:0003887">
    <property type="term" value="F:DNA-directed DNA polymerase activity"/>
    <property type="evidence" value="ECO:0007669"/>
    <property type="project" value="UniProtKB-KW"/>
</dbReference>
<evidence type="ECO:0000259" key="2">
    <source>
        <dbReference type="PROSITE" id="PS50173"/>
    </source>
</evidence>
<dbReference type="AlphaFoldDB" id="A0A1C3ENV9"/>
<dbReference type="Gene3D" id="1.10.150.20">
    <property type="entry name" value="5' to 3' exonuclease, C-terminal subdomain"/>
    <property type="match status" value="1"/>
</dbReference>
<dbReference type="InterPro" id="IPR036775">
    <property type="entry name" value="DNA_pol_Y-fam_lit_finger_sf"/>
</dbReference>
<comment type="similarity">
    <text evidence="1">Belongs to the DNA polymerase type-Y family.</text>
</comment>
<dbReference type="Gene3D" id="3.40.1170.60">
    <property type="match status" value="1"/>
</dbReference>
<dbReference type="Gene3D" id="3.30.70.270">
    <property type="match status" value="1"/>
</dbReference>
<accession>A0A1C3ENV9</accession>
<evidence type="ECO:0000313" key="3">
    <source>
        <dbReference type="EMBL" id="ODA34914.1"/>
    </source>
</evidence>